<dbReference type="GO" id="GO:0016747">
    <property type="term" value="F:acyltransferase activity, transferring groups other than amino-acyl groups"/>
    <property type="evidence" value="ECO:0007669"/>
    <property type="project" value="InterPro"/>
</dbReference>
<comment type="caution">
    <text evidence="4">The sequence shown here is derived from an EMBL/GenBank/DDBJ whole genome shotgun (WGS) entry which is preliminary data.</text>
</comment>
<dbReference type="PROSITE" id="PS51186">
    <property type="entry name" value="GNAT"/>
    <property type="match status" value="1"/>
</dbReference>
<dbReference type="CDD" id="cd04301">
    <property type="entry name" value="NAT_SF"/>
    <property type="match status" value="1"/>
</dbReference>
<evidence type="ECO:0000313" key="5">
    <source>
        <dbReference type="Proteomes" id="UP000553059"/>
    </source>
</evidence>
<feature type="domain" description="N-acetyltransferase" evidence="3">
    <location>
        <begin position="5"/>
        <end position="163"/>
    </location>
</feature>
<keyword evidence="1 4" id="KW-0808">Transferase</keyword>
<dbReference type="InterPro" id="IPR000182">
    <property type="entry name" value="GNAT_dom"/>
</dbReference>
<organism evidence="4 5">
    <name type="scientific">Desulfitobacterium dehalogenans</name>
    <dbReference type="NCBI Taxonomy" id="36854"/>
    <lineage>
        <taxon>Bacteria</taxon>
        <taxon>Bacillati</taxon>
        <taxon>Bacillota</taxon>
        <taxon>Clostridia</taxon>
        <taxon>Eubacteriales</taxon>
        <taxon>Desulfitobacteriaceae</taxon>
        <taxon>Desulfitobacterium</taxon>
    </lineage>
</organism>
<keyword evidence="2" id="KW-0012">Acyltransferase</keyword>
<dbReference type="Gene3D" id="3.40.630.30">
    <property type="match status" value="1"/>
</dbReference>
<dbReference type="Proteomes" id="UP000553059">
    <property type="component" value="Unassembled WGS sequence"/>
</dbReference>
<dbReference type="EMBL" id="DUTF01000213">
    <property type="protein sequence ID" value="HHY26914.1"/>
    <property type="molecule type" value="Genomic_DNA"/>
</dbReference>
<evidence type="ECO:0000259" key="3">
    <source>
        <dbReference type="PROSITE" id="PS51186"/>
    </source>
</evidence>
<dbReference type="AlphaFoldDB" id="A0A7C7D5T3"/>
<accession>A0A7C7D5T3</accession>
<evidence type="ECO:0000256" key="2">
    <source>
        <dbReference type="ARBA" id="ARBA00023315"/>
    </source>
</evidence>
<proteinExistence type="predicted"/>
<dbReference type="SUPFAM" id="SSF55729">
    <property type="entry name" value="Acyl-CoA N-acyltransferases (Nat)"/>
    <property type="match status" value="1"/>
</dbReference>
<dbReference type="InterPro" id="IPR016181">
    <property type="entry name" value="Acyl_CoA_acyltransferase"/>
</dbReference>
<gene>
    <name evidence="4" type="ORF">GX523_09280</name>
</gene>
<dbReference type="PANTHER" id="PTHR43072:SF23">
    <property type="entry name" value="UPF0039 PROTEIN C11D3.02C"/>
    <property type="match status" value="1"/>
</dbReference>
<evidence type="ECO:0000313" key="4">
    <source>
        <dbReference type="EMBL" id="HHY26914.1"/>
    </source>
</evidence>
<protein>
    <submittedName>
        <fullName evidence="4">N-acetyltransferase</fullName>
    </submittedName>
</protein>
<name>A0A7C7D5T3_9FIRM</name>
<dbReference type="Pfam" id="PF13420">
    <property type="entry name" value="Acetyltransf_4"/>
    <property type="match status" value="1"/>
</dbReference>
<dbReference type="PANTHER" id="PTHR43072">
    <property type="entry name" value="N-ACETYLTRANSFERASE"/>
    <property type="match status" value="1"/>
</dbReference>
<sequence length="167" mass="19017">MEARFVLRKAQYEDIEQINEIYNWAVLNTVATFDLEERSFAAAEAWFDMHQDPYYPVYVVESQGQVIGWGSLSPFHPRPAYKQSGEFSIYIASGWTGQSLGDTLLKVLCQEAKELGYHTLLGLITSTNEKSISLAKKHGFFEAGRYREVGTKFGQCLDVMVLQKIFN</sequence>
<evidence type="ECO:0000256" key="1">
    <source>
        <dbReference type="ARBA" id="ARBA00022679"/>
    </source>
</evidence>
<reference evidence="4 5" key="1">
    <citation type="journal article" date="2020" name="Biotechnol. Biofuels">
        <title>New insights from the biogas microbiome by comprehensive genome-resolved metagenomics of nearly 1600 species originating from multiple anaerobic digesters.</title>
        <authorList>
            <person name="Campanaro S."/>
            <person name="Treu L."/>
            <person name="Rodriguez-R L.M."/>
            <person name="Kovalovszki A."/>
            <person name="Ziels R.M."/>
            <person name="Maus I."/>
            <person name="Zhu X."/>
            <person name="Kougias P.G."/>
            <person name="Basile A."/>
            <person name="Luo G."/>
            <person name="Schluter A."/>
            <person name="Konstantinidis K.T."/>
            <person name="Angelidaki I."/>
        </authorList>
    </citation>
    <scope>NUCLEOTIDE SEQUENCE [LARGE SCALE GENOMIC DNA]</scope>
    <source>
        <strain evidence="4">AS05jafATM_4</strain>
    </source>
</reference>